<dbReference type="InterPro" id="IPR043128">
    <property type="entry name" value="Rev_trsase/Diguanyl_cyclase"/>
</dbReference>
<dbReference type="CDD" id="cd01948">
    <property type="entry name" value="EAL"/>
    <property type="match status" value="1"/>
</dbReference>
<dbReference type="PANTHER" id="PTHR44757:SF2">
    <property type="entry name" value="BIOFILM ARCHITECTURE MAINTENANCE PROTEIN MBAA"/>
    <property type="match status" value="1"/>
</dbReference>
<dbReference type="InterPro" id="IPR052155">
    <property type="entry name" value="Biofilm_reg_signaling"/>
</dbReference>
<evidence type="ECO:0000259" key="2">
    <source>
        <dbReference type="PROSITE" id="PS50883"/>
    </source>
</evidence>
<dbReference type="PROSITE" id="PS50887">
    <property type="entry name" value="GGDEF"/>
    <property type="match status" value="1"/>
</dbReference>
<gene>
    <name evidence="4" type="ORF">SAMN05216192_13757</name>
</gene>
<dbReference type="SUPFAM" id="SSF55073">
    <property type="entry name" value="Nucleotide cyclase"/>
    <property type="match status" value="1"/>
</dbReference>
<reference evidence="5" key="1">
    <citation type="submission" date="2016-10" db="EMBL/GenBank/DDBJ databases">
        <authorList>
            <person name="Varghese N."/>
            <person name="Submissions S."/>
        </authorList>
    </citation>
    <scope>NUCLEOTIDE SEQUENCE [LARGE SCALE GENOMIC DNA]</scope>
    <source>
        <strain evidence="5">CGMCC 1.11012</strain>
    </source>
</reference>
<dbReference type="Gene3D" id="3.30.70.270">
    <property type="match status" value="1"/>
</dbReference>
<dbReference type="SMART" id="SM00052">
    <property type="entry name" value="EAL"/>
    <property type="match status" value="1"/>
</dbReference>
<accession>A0A1G9AS08</accession>
<dbReference type="SUPFAM" id="SSF141868">
    <property type="entry name" value="EAL domain-like"/>
    <property type="match status" value="1"/>
</dbReference>
<name>A0A1G9AS08_9BACL</name>
<dbReference type="EMBL" id="FNDX01000037">
    <property type="protein sequence ID" value="SDK30108.1"/>
    <property type="molecule type" value="Genomic_DNA"/>
</dbReference>
<dbReference type="Proteomes" id="UP000199050">
    <property type="component" value="Unassembled WGS sequence"/>
</dbReference>
<evidence type="ECO:0000256" key="1">
    <source>
        <dbReference type="SAM" id="Phobius"/>
    </source>
</evidence>
<dbReference type="PROSITE" id="PS50883">
    <property type="entry name" value="EAL"/>
    <property type="match status" value="1"/>
</dbReference>
<dbReference type="InterPro" id="IPR035919">
    <property type="entry name" value="EAL_sf"/>
</dbReference>
<protein>
    <submittedName>
        <fullName evidence="4">Diguanylate cyclase (GGDEF) domain-containing protein</fullName>
    </submittedName>
</protein>
<dbReference type="PANTHER" id="PTHR44757">
    <property type="entry name" value="DIGUANYLATE CYCLASE DGCP"/>
    <property type="match status" value="1"/>
</dbReference>
<feature type="transmembrane region" description="Helical" evidence="1">
    <location>
        <begin position="109"/>
        <end position="128"/>
    </location>
</feature>
<proteinExistence type="predicted"/>
<dbReference type="Pfam" id="PF17159">
    <property type="entry name" value="MASE3"/>
    <property type="match status" value="1"/>
</dbReference>
<evidence type="ECO:0000313" key="4">
    <source>
        <dbReference type="EMBL" id="SDK30108.1"/>
    </source>
</evidence>
<feature type="transmembrane region" description="Helical" evidence="1">
    <location>
        <begin position="12"/>
        <end position="29"/>
    </location>
</feature>
<dbReference type="InterPro" id="IPR029787">
    <property type="entry name" value="Nucleotide_cyclase"/>
</dbReference>
<dbReference type="NCBIfam" id="TIGR00254">
    <property type="entry name" value="GGDEF"/>
    <property type="match status" value="1"/>
</dbReference>
<keyword evidence="1" id="KW-0472">Membrane</keyword>
<keyword evidence="1" id="KW-0812">Transmembrane</keyword>
<dbReference type="STRING" id="1174501.SAMN05216192_13757"/>
<dbReference type="InterPro" id="IPR000160">
    <property type="entry name" value="GGDEF_dom"/>
</dbReference>
<keyword evidence="5" id="KW-1185">Reference proteome</keyword>
<feature type="transmembrane region" description="Helical" evidence="1">
    <location>
        <begin position="140"/>
        <end position="159"/>
    </location>
</feature>
<evidence type="ECO:0000313" key="5">
    <source>
        <dbReference type="Proteomes" id="UP000199050"/>
    </source>
</evidence>
<dbReference type="Gene3D" id="3.20.20.450">
    <property type="entry name" value="EAL domain"/>
    <property type="match status" value="1"/>
</dbReference>
<dbReference type="CDD" id="cd01949">
    <property type="entry name" value="GGDEF"/>
    <property type="match status" value="1"/>
</dbReference>
<dbReference type="FunFam" id="3.20.20.450:FF:000001">
    <property type="entry name" value="Cyclic di-GMP phosphodiesterase yahA"/>
    <property type="match status" value="1"/>
</dbReference>
<feature type="domain" description="GGDEF" evidence="3">
    <location>
        <begin position="309"/>
        <end position="445"/>
    </location>
</feature>
<feature type="domain" description="EAL" evidence="2">
    <location>
        <begin position="450"/>
        <end position="703"/>
    </location>
</feature>
<dbReference type="OrthoDB" id="9759607at2"/>
<feature type="transmembrane region" description="Helical" evidence="1">
    <location>
        <begin position="209"/>
        <end position="230"/>
    </location>
</feature>
<dbReference type="SMART" id="SM00267">
    <property type="entry name" value="GGDEF"/>
    <property type="match status" value="1"/>
</dbReference>
<organism evidence="4 5">
    <name type="scientific">Paenibacillus typhae</name>
    <dbReference type="NCBI Taxonomy" id="1174501"/>
    <lineage>
        <taxon>Bacteria</taxon>
        <taxon>Bacillati</taxon>
        <taxon>Bacillota</taxon>
        <taxon>Bacilli</taxon>
        <taxon>Bacillales</taxon>
        <taxon>Paenibacillaceae</taxon>
        <taxon>Paenibacillus</taxon>
    </lineage>
</organism>
<dbReference type="AlphaFoldDB" id="A0A1G9AS08"/>
<dbReference type="Pfam" id="PF00563">
    <property type="entry name" value="EAL"/>
    <property type="match status" value="1"/>
</dbReference>
<dbReference type="InterPro" id="IPR033425">
    <property type="entry name" value="MASE3"/>
</dbReference>
<evidence type="ECO:0000259" key="3">
    <source>
        <dbReference type="PROSITE" id="PS50887"/>
    </source>
</evidence>
<feature type="transmembrane region" description="Helical" evidence="1">
    <location>
        <begin position="179"/>
        <end position="197"/>
    </location>
</feature>
<sequence length="710" mass="80087">MRQEERKTIQAAVLGAVLFLLIQIFRTPLSQIENQDVMLALYLIIGCCNIAFGFAIFAQGSLFFSDTLSKSRLYISALFLGVCTFDFLHTLSFVGIPAISSIISPDQSLWLLTFSRLASAFGILLIFSKEDEPVSVSGKKKVFTVSLVVIALSLLILVFSDILTPGLQAYSWLGTVKHLVDMAVLFIYLLSVGMIVYPGRIEKSASMLIIIRALIFFALAQVFFMNLLSVGEMDNLFGMLSSGIAYYLMLTGVYRLTIEEPFHENQQAEARINYLAYHDDLTGLPNRRRLMQRVEEMMARSEKAKGHSGFSAVVIMNINHFKNINDSLGHYAGDLLLKLVSQRLQNEVKTNEELFSMGADEFAFLMTERTGVESCLVRASKLLQLFEAPVQLESGEYHISLSLGMSIYPGDGNTAEQLIQNADTAVHNAKEQNVEIRRYIPSMQMKAKERLKLENDLRRALERNEFYLVYQPQVQLETEEIVGMEALLRWEHPKRGIVSPVEFIPIAEESGLIVPIGDWVLRTACQQNKEWQLAGYRHICVSVNLSMRQFLQPNLAGKIDALLQEIGLDPCYVDLEITESMTLDKETAFDQLNRLKRLGVFISIDDFGTGYSSLHYLKNMPIDRLKIDRSFVSEVMEDSNNAAIVSTITSMAHHLKLKVTAEGVENKDQLHFLRQQHCHEAQGYLFSKPIKAAEFEAAFLKPLLGLPVQR</sequence>
<feature type="transmembrane region" description="Helical" evidence="1">
    <location>
        <begin position="41"/>
        <end position="65"/>
    </location>
</feature>
<feature type="transmembrane region" description="Helical" evidence="1">
    <location>
        <begin position="77"/>
        <end position="103"/>
    </location>
</feature>
<dbReference type="InterPro" id="IPR001633">
    <property type="entry name" value="EAL_dom"/>
</dbReference>
<dbReference type="Pfam" id="PF00990">
    <property type="entry name" value="GGDEF"/>
    <property type="match status" value="1"/>
</dbReference>
<dbReference type="RefSeq" id="WP_090717887.1">
    <property type="nucleotide sequence ID" value="NZ_CBCSKY010000037.1"/>
</dbReference>
<keyword evidence="1" id="KW-1133">Transmembrane helix</keyword>